<reference evidence="6" key="2">
    <citation type="submission" date="2020-09" db="EMBL/GenBank/DDBJ databases">
        <authorList>
            <person name="Sun Q."/>
            <person name="Zhou Y."/>
        </authorList>
    </citation>
    <scope>NUCLEOTIDE SEQUENCE</scope>
    <source>
        <strain evidence="6">CGMCC 1.15152</strain>
    </source>
</reference>
<dbReference type="Pfam" id="PF01614">
    <property type="entry name" value="IclR_C"/>
    <property type="match status" value="1"/>
</dbReference>
<dbReference type="Gene3D" id="3.30.450.40">
    <property type="match status" value="1"/>
</dbReference>
<dbReference type="EMBL" id="BMHO01000001">
    <property type="protein sequence ID" value="GGD32762.1"/>
    <property type="molecule type" value="Genomic_DNA"/>
</dbReference>
<dbReference type="Gene3D" id="1.10.10.10">
    <property type="entry name" value="Winged helix-like DNA-binding domain superfamily/Winged helix DNA-binding domain"/>
    <property type="match status" value="1"/>
</dbReference>
<protein>
    <submittedName>
        <fullName evidence="6">IclR-family regulatory protein</fullName>
    </submittedName>
</protein>
<dbReference type="GO" id="GO:0045892">
    <property type="term" value="P:negative regulation of DNA-templated transcription"/>
    <property type="evidence" value="ECO:0007669"/>
    <property type="project" value="TreeGrafter"/>
</dbReference>
<evidence type="ECO:0000259" key="5">
    <source>
        <dbReference type="PROSITE" id="PS51078"/>
    </source>
</evidence>
<sequence>MDTGSPRGTQSVARAALLMRLVTAQGERGGARMTYLVAESGLTRPTAHRLLTALKAEALVDQDPVTGRWFPGPELFLMGTVAAERYDVAERSRDIVHALALETEESAFFSMRRGDETVCLVHEDGAFPIRSHVLSEGVRFPLGVASAGLVILALLPAAESDAYLARTGDSLAGRWGQAHGSAPLRTRIAETRDRGYSVNPGLIVEGSWGMGAAVLSKSGRPDWALSITGVEFRFDAARRAELGRALLAHAHELSRRMR</sequence>
<reference evidence="6" key="1">
    <citation type="journal article" date="2014" name="Int. J. Syst. Evol. Microbiol.">
        <title>Complete genome sequence of Corynebacterium casei LMG S-19264T (=DSM 44701T), isolated from a smear-ripened cheese.</title>
        <authorList>
            <consortium name="US DOE Joint Genome Institute (JGI-PGF)"/>
            <person name="Walter F."/>
            <person name="Albersmeier A."/>
            <person name="Kalinowski J."/>
            <person name="Ruckert C."/>
        </authorList>
    </citation>
    <scope>NUCLEOTIDE SEQUENCE</scope>
    <source>
        <strain evidence="6">CGMCC 1.15152</strain>
    </source>
</reference>
<dbReference type="InterPro" id="IPR029016">
    <property type="entry name" value="GAF-like_dom_sf"/>
</dbReference>
<dbReference type="PANTHER" id="PTHR30136:SF39">
    <property type="entry name" value="TRANSCRIPTIONAL REGULATORY PROTEIN"/>
    <property type="match status" value="1"/>
</dbReference>
<evidence type="ECO:0000313" key="6">
    <source>
        <dbReference type="EMBL" id="GGD32762.1"/>
    </source>
</evidence>
<dbReference type="SUPFAM" id="SSF46785">
    <property type="entry name" value="Winged helix' DNA-binding domain"/>
    <property type="match status" value="1"/>
</dbReference>
<dbReference type="Pfam" id="PF09339">
    <property type="entry name" value="HTH_IclR"/>
    <property type="match status" value="1"/>
</dbReference>
<evidence type="ECO:0000259" key="4">
    <source>
        <dbReference type="PROSITE" id="PS51077"/>
    </source>
</evidence>
<evidence type="ECO:0000256" key="2">
    <source>
        <dbReference type="ARBA" id="ARBA00023125"/>
    </source>
</evidence>
<dbReference type="RefSeq" id="WP_188711318.1">
    <property type="nucleotide sequence ID" value="NZ_BMHO01000001.1"/>
</dbReference>
<dbReference type="InterPro" id="IPR036390">
    <property type="entry name" value="WH_DNA-bd_sf"/>
</dbReference>
<feature type="domain" description="IclR-ED" evidence="5">
    <location>
        <begin position="74"/>
        <end position="258"/>
    </location>
</feature>
<keyword evidence="3" id="KW-0804">Transcription</keyword>
<keyword evidence="1" id="KW-0805">Transcription regulation</keyword>
<dbReference type="AlphaFoldDB" id="A0A916Y606"/>
<evidence type="ECO:0000256" key="1">
    <source>
        <dbReference type="ARBA" id="ARBA00023015"/>
    </source>
</evidence>
<keyword evidence="7" id="KW-1185">Reference proteome</keyword>
<dbReference type="PROSITE" id="PS51078">
    <property type="entry name" value="ICLR_ED"/>
    <property type="match status" value="1"/>
</dbReference>
<feature type="domain" description="HTH iclR-type" evidence="4">
    <location>
        <begin position="9"/>
        <end position="73"/>
    </location>
</feature>
<dbReference type="PROSITE" id="PS51077">
    <property type="entry name" value="HTH_ICLR"/>
    <property type="match status" value="1"/>
</dbReference>
<dbReference type="GO" id="GO:0003700">
    <property type="term" value="F:DNA-binding transcription factor activity"/>
    <property type="evidence" value="ECO:0007669"/>
    <property type="project" value="TreeGrafter"/>
</dbReference>
<dbReference type="Proteomes" id="UP000633205">
    <property type="component" value="Unassembled WGS sequence"/>
</dbReference>
<name>A0A916Y606_9MICO</name>
<dbReference type="GO" id="GO:0003677">
    <property type="term" value="F:DNA binding"/>
    <property type="evidence" value="ECO:0007669"/>
    <property type="project" value="UniProtKB-KW"/>
</dbReference>
<dbReference type="InterPro" id="IPR036388">
    <property type="entry name" value="WH-like_DNA-bd_sf"/>
</dbReference>
<dbReference type="InterPro" id="IPR014757">
    <property type="entry name" value="Tscrpt_reg_IclR_C"/>
</dbReference>
<accession>A0A916Y606</accession>
<dbReference type="InterPro" id="IPR005471">
    <property type="entry name" value="Tscrpt_reg_IclR_N"/>
</dbReference>
<proteinExistence type="predicted"/>
<gene>
    <name evidence="6" type="ORF">GCM10010915_11430</name>
</gene>
<comment type="caution">
    <text evidence="6">The sequence shown here is derived from an EMBL/GenBank/DDBJ whole genome shotgun (WGS) entry which is preliminary data.</text>
</comment>
<dbReference type="SMART" id="SM00346">
    <property type="entry name" value="HTH_ICLR"/>
    <property type="match status" value="1"/>
</dbReference>
<dbReference type="PANTHER" id="PTHR30136">
    <property type="entry name" value="HELIX-TURN-HELIX TRANSCRIPTIONAL REGULATOR, ICLR FAMILY"/>
    <property type="match status" value="1"/>
</dbReference>
<evidence type="ECO:0000256" key="3">
    <source>
        <dbReference type="ARBA" id="ARBA00023163"/>
    </source>
</evidence>
<dbReference type="InterPro" id="IPR050707">
    <property type="entry name" value="HTH_MetabolicPath_Reg"/>
</dbReference>
<evidence type="ECO:0000313" key="7">
    <source>
        <dbReference type="Proteomes" id="UP000633205"/>
    </source>
</evidence>
<organism evidence="6 7">
    <name type="scientific">Microbacterium faecale</name>
    <dbReference type="NCBI Taxonomy" id="1804630"/>
    <lineage>
        <taxon>Bacteria</taxon>
        <taxon>Bacillati</taxon>
        <taxon>Actinomycetota</taxon>
        <taxon>Actinomycetes</taxon>
        <taxon>Micrococcales</taxon>
        <taxon>Microbacteriaceae</taxon>
        <taxon>Microbacterium</taxon>
    </lineage>
</organism>
<dbReference type="SUPFAM" id="SSF55781">
    <property type="entry name" value="GAF domain-like"/>
    <property type="match status" value="1"/>
</dbReference>
<keyword evidence="2" id="KW-0238">DNA-binding</keyword>